<accession>A0ABV8XIR7</accession>
<protein>
    <submittedName>
        <fullName evidence="1">Uncharacterized protein</fullName>
    </submittedName>
</protein>
<evidence type="ECO:0000313" key="2">
    <source>
        <dbReference type="Proteomes" id="UP001596015"/>
    </source>
</evidence>
<evidence type="ECO:0000313" key="1">
    <source>
        <dbReference type="EMBL" id="MFC4417379.1"/>
    </source>
</evidence>
<dbReference type="RefSeq" id="WP_246940088.1">
    <property type="nucleotide sequence ID" value="NZ_JAKGAK010000003.1"/>
</dbReference>
<proteinExistence type="predicted"/>
<keyword evidence="2" id="KW-1185">Reference proteome</keyword>
<comment type="caution">
    <text evidence="1">The sequence shown here is derived from an EMBL/GenBank/DDBJ whole genome shotgun (WGS) entry which is preliminary data.</text>
</comment>
<dbReference type="EMBL" id="JBHSEO010000057">
    <property type="protein sequence ID" value="MFC4417379.1"/>
    <property type="molecule type" value="Genomic_DNA"/>
</dbReference>
<organism evidence="1 2">
    <name type="scientific">Chromohalobacter beijerinckii</name>
    <dbReference type="NCBI Taxonomy" id="86179"/>
    <lineage>
        <taxon>Bacteria</taxon>
        <taxon>Pseudomonadati</taxon>
        <taxon>Pseudomonadota</taxon>
        <taxon>Gammaproteobacteria</taxon>
        <taxon>Oceanospirillales</taxon>
        <taxon>Halomonadaceae</taxon>
        <taxon>Chromohalobacter</taxon>
    </lineage>
</organism>
<name>A0ABV8XIR7_9GAMM</name>
<sequence length="171" mass="18549">MSVYSLQHVDSTFPTPARFVRVLCHGKPSVRAASCELKDAPRRGIAATVHVPYVAYLEAQQRFQRDADFVADDGTRLYDFTSQEDALAFMAWLYGIDAHDAALLLATDTQHDTESQAAAIPSASPAVSHGIPEVPNASARNVVLTPPVLLGTTARAIFLGTPLIHPRRITQ</sequence>
<reference evidence="2" key="1">
    <citation type="journal article" date="2019" name="Int. J. Syst. Evol. Microbiol.">
        <title>The Global Catalogue of Microorganisms (GCM) 10K type strain sequencing project: providing services to taxonomists for standard genome sequencing and annotation.</title>
        <authorList>
            <consortium name="The Broad Institute Genomics Platform"/>
            <consortium name="The Broad Institute Genome Sequencing Center for Infectious Disease"/>
            <person name="Wu L."/>
            <person name="Ma J."/>
        </authorList>
    </citation>
    <scope>NUCLEOTIDE SEQUENCE [LARGE SCALE GENOMIC DNA]</scope>
    <source>
        <strain evidence="2">CCUG 49679</strain>
    </source>
</reference>
<gene>
    <name evidence="1" type="ORF">ACFO0E_13320</name>
</gene>
<dbReference type="Proteomes" id="UP001596015">
    <property type="component" value="Unassembled WGS sequence"/>
</dbReference>